<dbReference type="Pfam" id="PF13508">
    <property type="entry name" value="Acetyltransf_7"/>
    <property type="match status" value="1"/>
</dbReference>
<accession>A0A3G3IH11</accession>
<gene>
    <name evidence="2" type="ORF">BKD89_04275</name>
</gene>
<dbReference type="GO" id="GO:0016747">
    <property type="term" value="F:acyltransferase activity, transferring groups other than amino-acyl groups"/>
    <property type="evidence" value="ECO:0007669"/>
    <property type="project" value="InterPro"/>
</dbReference>
<dbReference type="RefSeq" id="WP_022532179.1">
    <property type="nucleotide sequence ID" value="NZ_CAYAZF010000011.1"/>
</dbReference>
<sequence>MLRYKIVIKGCDEVKHIKRLYSATFPGQEKVPFRHLIRTFGKGGDMISFFDGETFVGFAYMFTSGDLTFLVYLAMLPESRGKGYGSQAMDLIRKFKDGNRIFSVMETPGCGFSDPEVCAKRRQFYERNGCTVPGILLRSDEYDFDSIYLGSPISAEEMQDAVERYESVHNAGIF</sequence>
<evidence type="ECO:0000313" key="3">
    <source>
        <dbReference type="Proteomes" id="UP000273278"/>
    </source>
</evidence>
<name>A0A3G3IH11_9ARCH</name>
<dbReference type="AlphaFoldDB" id="A0A3G3IH11"/>
<reference evidence="2 3" key="1">
    <citation type="submission" date="2016-10" db="EMBL/GenBank/DDBJ databases">
        <title>Complete genome of the TMA-utilizing, human hosted archaeon Methanomethylophilus alvus Gen. nov, sp. nov., strain Mx-05, derived from a pure culture.</title>
        <authorList>
            <person name="Brugere J.-F."/>
            <person name="Ben Hania W."/>
            <person name="Chaudhary P.P."/>
            <person name="Gaci N."/>
            <person name="Borrel G."/>
            <person name="Cao Van Tuat L."/>
            <person name="Fardeau M.-L."/>
            <person name="Harris H.M.B."/>
            <person name="O'Toole P.W."/>
            <person name="Ollivier B."/>
        </authorList>
    </citation>
    <scope>NUCLEOTIDE SEQUENCE [LARGE SCALE GENOMIC DNA]</scope>
    <source>
        <strain evidence="2 3">Mx-05</strain>
    </source>
</reference>
<proteinExistence type="predicted"/>
<feature type="domain" description="N-acetyltransferase" evidence="1">
    <location>
        <begin position="2"/>
        <end position="154"/>
    </location>
</feature>
<dbReference type="CDD" id="cd04301">
    <property type="entry name" value="NAT_SF"/>
    <property type="match status" value="1"/>
</dbReference>
<dbReference type="EMBL" id="CP017686">
    <property type="protein sequence ID" value="AYQ55019.1"/>
    <property type="molecule type" value="Genomic_DNA"/>
</dbReference>
<evidence type="ECO:0000259" key="1">
    <source>
        <dbReference type="PROSITE" id="PS51186"/>
    </source>
</evidence>
<dbReference type="PROSITE" id="PS51186">
    <property type="entry name" value="GNAT"/>
    <property type="match status" value="1"/>
</dbReference>
<dbReference type="Gene3D" id="3.40.630.30">
    <property type="match status" value="1"/>
</dbReference>
<evidence type="ECO:0000313" key="2">
    <source>
        <dbReference type="EMBL" id="AYQ55019.1"/>
    </source>
</evidence>
<protein>
    <recommendedName>
        <fullName evidence="1">N-acetyltransferase domain-containing protein</fullName>
    </recommendedName>
</protein>
<organism evidence="2 3">
    <name type="scientific">Methanomethylophilus alvi</name>
    <dbReference type="NCBI Taxonomy" id="1291540"/>
    <lineage>
        <taxon>Archaea</taxon>
        <taxon>Methanobacteriati</taxon>
        <taxon>Thermoplasmatota</taxon>
        <taxon>Thermoplasmata</taxon>
        <taxon>Methanomassiliicoccales</taxon>
        <taxon>Methanomethylophilaceae</taxon>
        <taxon>Methanomethylophilus</taxon>
    </lineage>
</organism>
<dbReference type="Proteomes" id="UP000273278">
    <property type="component" value="Chromosome"/>
</dbReference>
<dbReference type="InterPro" id="IPR016181">
    <property type="entry name" value="Acyl_CoA_acyltransferase"/>
</dbReference>
<dbReference type="InterPro" id="IPR000182">
    <property type="entry name" value="GNAT_dom"/>
</dbReference>
<dbReference type="SUPFAM" id="SSF55729">
    <property type="entry name" value="Acyl-CoA N-acyltransferases (Nat)"/>
    <property type="match status" value="1"/>
</dbReference>
<dbReference type="GeneID" id="38292926"/>